<reference evidence="9" key="1">
    <citation type="journal article" date="2023" name="J. Hazard. Mater.">
        <title>Anaerobic biodegradation of pyrene and benzo[a]pyrene by a new sulfate-reducing Desulforamulus aquiferis strain DSA.</title>
        <authorList>
            <person name="Zhang Z."/>
            <person name="Sun J."/>
            <person name="Gong X."/>
            <person name="Wang C."/>
            <person name="Wang H."/>
        </authorList>
    </citation>
    <scope>NUCLEOTIDE SEQUENCE</scope>
    <source>
        <strain evidence="9">DSA</strain>
    </source>
</reference>
<dbReference type="InterPro" id="IPR020846">
    <property type="entry name" value="MFS_dom"/>
</dbReference>
<comment type="subcellular location">
    <subcellularLocation>
        <location evidence="1">Cell membrane</location>
        <topology evidence="1">Multi-pass membrane protein</topology>
    </subcellularLocation>
</comment>
<keyword evidence="2" id="KW-0813">Transport</keyword>
<evidence type="ECO:0000313" key="10">
    <source>
        <dbReference type="Proteomes" id="UP001172911"/>
    </source>
</evidence>
<gene>
    <name evidence="9" type="ORF">P6N53_16235</name>
</gene>
<keyword evidence="5 7" id="KW-1133">Transmembrane helix</keyword>
<evidence type="ECO:0000256" key="2">
    <source>
        <dbReference type="ARBA" id="ARBA00022448"/>
    </source>
</evidence>
<proteinExistence type="predicted"/>
<dbReference type="SUPFAM" id="SSF103473">
    <property type="entry name" value="MFS general substrate transporter"/>
    <property type="match status" value="1"/>
</dbReference>
<dbReference type="PROSITE" id="PS50850">
    <property type="entry name" value="MFS"/>
    <property type="match status" value="1"/>
</dbReference>
<dbReference type="InterPro" id="IPR036259">
    <property type="entry name" value="MFS_trans_sf"/>
</dbReference>
<evidence type="ECO:0000256" key="6">
    <source>
        <dbReference type="ARBA" id="ARBA00023136"/>
    </source>
</evidence>
<feature type="transmembrane region" description="Helical" evidence="7">
    <location>
        <begin position="270"/>
        <end position="291"/>
    </location>
</feature>
<sequence length="417" mass="45083">MGSFVAKSWQRVLGSPALAALRHRNFRLFYFGQIVSLIGFWMQNVALAWVVLELTNSPFLLGVVTFVQFVPNLLFSLVAGVITDRWPRRSIVIGTQVSFMLLALVLTLLSFNGLLNYWHIIALSLLMGIFHAIDIPARQSFLVEMVGREDLSNAIALNSSMFNSARIIGPALGGIILAHYGASTCFLINTASFFFVIVGLMLMKLEKIKRVIDSKNIIDQIKTGIKYILSTPGVYIPMGLLASLSISAMNFGVLIPVFARDILFQGPEGFGGLVSALGAGSLAGAIGLVILSGKQYQLKFLWSGAVGLAVFELFLGFTNWYWLAALFLIGAGWSMVTVSASVNSIIQAQVPDNLRGRVMSVYSLSFIGLSSLGGMLAGAVAKLFGASLAFTVSGTLALTATLVMARKWHLLKAQQEV</sequence>
<keyword evidence="10" id="KW-1185">Reference proteome</keyword>
<feature type="transmembrane region" description="Helical" evidence="7">
    <location>
        <begin position="383"/>
        <end position="405"/>
    </location>
</feature>
<evidence type="ECO:0000256" key="5">
    <source>
        <dbReference type="ARBA" id="ARBA00022989"/>
    </source>
</evidence>
<feature type="transmembrane region" description="Helical" evidence="7">
    <location>
        <begin position="321"/>
        <end position="346"/>
    </location>
</feature>
<feature type="transmembrane region" description="Helical" evidence="7">
    <location>
        <begin position="117"/>
        <end position="135"/>
    </location>
</feature>
<dbReference type="Gene3D" id="1.20.1250.20">
    <property type="entry name" value="MFS general substrate transporter like domains"/>
    <property type="match status" value="1"/>
</dbReference>
<dbReference type="AlphaFoldDB" id="A0AAW7ZH66"/>
<dbReference type="Proteomes" id="UP001172911">
    <property type="component" value="Unassembled WGS sequence"/>
</dbReference>
<comment type="caution">
    <text evidence="9">The sequence shown here is derived from an EMBL/GenBank/DDBJ whole genome shotgun (WGS) entry which is preliminary data.</text>
</comment>
<feature type="transmembrane region" description="Helical" evidence="7">
    <location>
        <begin position="155"/>
        <end position="180"/>
    </location>
</feature>
<protein>
    <submittedName>
        <fullName evidence="9">MFS transporter</fullName>
    </submittedName>
</protein>
<feature type="transmembrane region" description="Helical" evidence="7">
    <location>
        <begin position="91"/>
        <end position="111"/>
    </location>
</feature>
<evidence type="ECO:0000256" key="7">
    <source>
        <dbReference type="SAM" id="Phobius"/>
    </source>
</evidence>
<organism evidence="9 10">
    <name type="scientific">Desulforamulus aquiferis</name>
    <dbReference type="NCBI Taxonomy" id="1397668"/>
    <lineage>
        <taxon>Bacteria</taxon>
        <taxon>Bacillati</taxon>
        <taxon>Bacillota</taxon>
        <taxon>Clostridia</taxon>
        <taxon>Eubacteriales</taxon>
        <taxon>Peptococcaceae</taxon>
        <taxon>Desulforamulus</taxon>
    </lineage>
</organism>
<keyword evidence="3" id="KW-1003">Cell membrane</keyword>
<evidence type="ECO:0000313" key="9">
    <source>
        <dbReference type="EMBL" id="MDO7788776.1"/>
    </source>
</evidence>
<evidence type="ECO:0000256" key="3">
    <source>
        <dbReference type="ARBA" id="ARBA00022475"/>
    </source>
</evidence>
<reference evidence="9" key="2">
    <citation type="submission" date="2023-03" db="EMBL/GenBank/DDBJ databases">
        <authorList>
            <person name="Zhang Z."/>
        </authorList>
    </citation>
    <scope>NUCLEOTIDE SEQUENCE</scope>
    <source>
        <strain evidence="9">DSA</strain>
    </source>
</reference>
<evidence type="ECO:0000259" key="8">
    <source>
        <dbReference type="PROSITE" id="PS50850"/>
    </source>
</evidence>
<feature type="transmembrane region" description="Helical" evidence="7">
    <location>
        <begin position="358"/>
        <end position="377"/>
    </location>
</feature>
<feature type="transmembrane region" description="Helical" evidence="7">
    <location>
        <begin position="298"/>
        <end position="315"/>
    </location>
</feature>
<dbReference type="PANTHER" id="PTHR23513">
    <property type="entry name" value="INTEGRAL MEMBRANE EFFLUX PROTEIN-RELATED"/>
    <property type="match status" value="1"/>
</dbReference>
<dbReference type="InterPro" id="IPR010290">
    <property type="entry name" value="TM_effector"/>
</dbReference>
<keyword evidence="6 7" id="KW-0472">Membrane</keyword>
<accession>A0AAW7ZH66</accession>
<feature type="transmembrane region" description="Helical" evidence="7">
    <location>
        <begin position="234"/>
        <end position="258"/>
    </location>
</feature>
<feature type="transmembrane region" description="Helical" evidence="7">
    <location>
        <begin position="186"/>
        <end position="205"/>
    </location>
</feature>
<feature type="domain" description="Major facilitator superfamily (MFS) profile" evidence="8">
    <location>
        <begin position="25"/>
        <end position="412"/>
    </location>
</feature>
<feature type="transmembrane region" description="Helical" evidence="7">
    <location>
        <begin position="28"/>
        <end position="52"/>
    </location>
</feature>
<dbReference type="RefSeq" id="WP_304545009.1">
    <property type="nucleotide sequence ID" value="NZ_JARPTC010000024.1"/>
</dbReference>
<dbReference type="Pfam" id="PF05977">
    <property type="entry name" value="MFS_3"/>
    <property type="match status" value="1"/>
</dbReference>
<dbReference type="CDD" id="cd06173">
    <property type="entry name" value="MFS_MefA_like"/>
    <property type="match status" value="1"/>
</dbReference>
<name>A0AAW7ZH66_9FIRM</name>
<feature type="transmembrane region" description="Helical" evidence="7">
    <location>
        <begin position="58"/>
        <end position="79"/>
    </location>
</feature>
<dbReference type="GO" id="GO:0022857">
    <property type="term" value="F:transmembrane transporter activity"/>
    <property type="evidence" value="ECO:0007669"/>
    <property type="project" value="InterPro"/>
</dbReference>
<dbReference type="PANTHER" id="PTHR23513:SF11">
    <property type="entry name" value="STAPHYLOFERRIN A TRANSPORTER"/>
    <property type="match status" value="1"/>
</dbReference>
<evidence type="ECO:0000256" key="4">
    <source>
        <dbReference type="ARBA" id="ARBA00022692"/>
    </source>
</evidence>
<dbReference type="EMBL" id="JARPTC010000024">
    <property type="protein sequence ID" value="MDO7788776.1"/>
    <property type="molecule type" value="Genomic_DNA"/>
</dbReference>
<keyword evidence="4 7" id="KW-0812">Transmembrane</keyword>
<dbReference type="GO" id="GO:0005886">
    <property type="term" value="C:plasma membrane"/>
    <property type="evidence" value="ECO:0007669"/>
    <property type="project" value="UniProtKB-SubCell"/>
</dbReference>
<evidence type="ECO:0000256" key="1">
    <source>
        <dbReference type="ARBA" id="ARBA00004651"/>
    </source>
</evidence>